<feature type="compositionally biased region" description="Basic and acidic residues" evidence="1">
    <location>
        <begin position="127"/>
        <end position="137"/>
    </location>
</feature>
<gene>
    <name evidence="2" type="ORF">BPA01_11270</name>
</gene>
<dbReference type="Proteomes" id="UP000316882">
    <property type="component" value="Unassembled WGS sequence"/>
</dbReference>
<organism evidence="2 3">
    <name type="scientific">Brevibacillus parabrevis</name>
    <dbReference type="NCBI Taxonomy" id="54914"/>
    <lineage>
        <taxon>Bacteria</taxon>
        <taxon>Bacillati</taxon>
        <taxon>Bacillota</taxon>
        <taxon>Bacilli</taxon>
        <taxon>Bacillales</taxon>
        <taxon>Paenibacillaceae</taxon>
        <taxon>Brevibacillus</taxon>
    </lineage>
</organism>
<dbReference type="AlphaFoldDB" id="A0A4Y3PDT4"/>
<reference evidence="2 3" key="1">
    <citation type="submission" date="2019-06" db="EMBL/GenBank/DDBJ databases">
        <title>Whole genome shotgun sequence of Brevibacillus parabrevis NBRC 12334.</title>
        <authorList>
            <person name="Hosoyama A."/>
            <person name="Uohara A."/>
            <person name="Ohji S."/>
            <person name="Ichikawa N."/>
        </authorList>
    </citation>
    <scope>NUCLEOTIDE SEQUENCE [LARGE SCALE GENOMIC DNA]</scope>
    <source>
        <strain evidence="2 3">NBRC 12334</strain>
    </source>
</reference>
<comment type="caution">
    <text evidence="2">The sequence shown here is derived from an EMBL/GenBank/DDBJ whole genome shotgun (WGS) entry which is preliminary data.</text>
</comment>
<accession>A0A4Y3PDT4</accession>
<dbReference type="EMBL" id="BJMH01000004">
    <property type="protein sequence ID" value="GEB31547.1"/>
    <property type="molecule type" value="Genomic_DNA"/>
</dbReference>
<evidence type="ECO:0000313" key="3">
    <source>
        <dbReference type="Proteomes" id="UP000316882"/>
    </source>
</evidence>
<feature type="region of interest" description="Disordered" evidence="1">
    <location>
        <begin position="79"/>
        <end position="158"/>
    </location>
</feature>
<proteinExistence type="predicted"/>
<evidence type="ECO:0000313" key="2">
    <source>
        <dbReference type="EMBL" id="GEB31547.1"/>
    </source>
</evidence>
<feature type="compositionally biased region" description="Polar residues" evidence="1">
    <location>
        <begin position="81"/>
        <end position="103"/>
    </location>
</feature>
<name>A0A4Y3PDT4_BREPA</name>
<dbReference type="RefSeq" id="WP_122965786.1">
    <property type="nucleotide sequence ID" value="NZ_BJMH01000004.1"/>
</dbReference>
<sequence>MYWEDDEFLHERMKRLGGNVPAPRTEEIKRLQGVLSKQAREMDRRSKMSRTASWTLQTAAFFALAVWGTSLAFPSVKQELPGNSEQAKPSYETVNPPSAQKTSPLEREKDGKAAQEKEQQAKPTKQKATETRTETRKQTVPPTSQTVAPAEPYAATADGSATKKAAAYLEQLIGAEQRQYKLVESLADPKQNQHVFVRQVNGLPFLNEHYTVGLDERNNGKAIAAKQIQGGKWSEQLFPDPAAAIGKAEAETILVQALTPYFAETQTSGYDPALMGFLDAQSGQLIGVDKAHDSLRGKTYKLDAERTSWKVTTEDEAVQLVASEFGLTVEKTFWRAENDFLDTRNYRWRLENGGSIALKTVSSTGEVVELEYKSLPAASDRTTAPKDAAAATQTAASFLQHYLAAEVTGLQVMEVEQDKLAYRIYFQALSKANDAAALPVYTVTVQAATGQIVGFQKTPPKQEQAAHKPNRQASAVEAAKQYVERHPLQLAYVWIKGETAPSLVYVPLERDMLSDYIEE</sequence>
<evidence type="ECO:0008006" key="4">
    <source>
        <dbReference type="Google" id="ProtNLM"/>
    </source>
</evidence>
<feature type="compositionally biased region" description="Basic and acidic residues" evidence="1">
    <location>
        <begin position="104"/>
        <end position="120"/>
    </location>
</feature>
<dbReference type="STRING" id="54914.AV540_23245"/>
<keyword evidence="3" id="KW-1185">Reference proteome</keyword>
<protein>
    <recommendedName>
        <fullName evidence="4">PepSY domain-containing protein</fullName>
    </recommendedName>
</protein>
<evidence type="ECO:0000256" key="1">
    <source>
        <dbReference type="SAM" id="MobiDB-lite"/>
    </source>
</evidence>
<feature type="compositionally biased region" description="Polar residues" evidence="1">
    <location>
        <begin position="138"/>
        <end position="147"/>
    </location>
</feature>